<dbReference type="Proteomes" id="UP001162501">
    <property type="component" value="Chromosome 16"/>
</dbReference>
<organism evidence="1 2">
    <name type="scientific">Rangifer tarandus platyrhynchus</name>
    <name type="common">Svalbard reindeer</name>
    <dbReference type="NCBI Taxonomy" id="3082113"/>
    <lineage>
        <taxon>Eukaryota</taxon>
        <taxon>Metazoa</taxon>
        <taxon>Chordata</taxon>
        <taxon>Craniata</taxon>
        <taxon>Vertebrata</taxon>
        <taxon>Euteleostomi</taxon>
        <taxon>Mammalia</taxon>
        <taxon>Eutheria</taxon>
        <taxon>Laurasiatheria</taxon>
        <taxon>Artiodactyla</taxon>
        <taxon>Ruminantia</taxon>
        <taxon>Pecora</taxon>
        <taxon>Cervidae</taxon>
        <taxon>Odocoileinae</taxon>
        <taxon>Rangifer</taxon>
    </lineage>
</organism>
<reference evidence="1" key="1">
    <citation type="submission" date="2023-05" db="EMBL/GenBank/DDBJ databases">
        <authorList>
            <consortium name="ELIXIR-Norway"/>
        </authorList>
    </citation>
    <scope>NUCLEOTIDE SEQUENCE</scope>
</reference>
<protein>
    <submittedName>
        <fullName evidence="1">Uncharacterized protein</fullName>
    </submittedName>
</protein>
<evidence type="ECO:0000313" key="1">
    <source>
        <dbReference type="EMBL" id="CAM9719413.1"/>
    </source>
</evidence>
<evidence type="ECO:0000313" key="2">
    <source>
        <dbReference type="Proteomes" id="UP001162501"/>
    </source>
</evidence>
<reference evidence="1" key="2">
    <citation type="submission" date="2025-03" db="EMBL/GenBank/DDBJ databases">
        <authorList>
            <consortium name="ELIXIR-Norway"/>
            <consortium name="Elixir Norway"/>
        </authorList>
    </citation>
    <scope>NUCLEOTIDE SEQUENCE</scope>
</reference>
<accession>A0AC59YHZ2</accession>
<proteinExistence type="predicted"/>
<name>A0AC59YHZ2_RANTA</name>
<sequence length="273" mass="29194">MSGPSRHLYSAVIDVSQTSVTLSGGTQSAPTLSPASLFMSPPFIWQSKVYEPPRLFYPLRGPRDKGRRCTQRPPLYLQERVMLIQRQPGPLQHMDGRLPAWLGHGHWGPGRRGPGESPLTQRKGGPSLSGSERGSLDDTEATAGPSPPRTAVVSSGEGARPRTPKSWSSAGPHTGRDCPRDLEDGSPHPHPPSRAAAPPVPSRGVPGWAGPAPQGERGWGADQLKSKPPLPAPPRRAPAEPPRTSSFVTMFFNPVKQTVQLEPGPPASIFADV</sequence>
<dbReference type="EMBL" id="OX596100">
    <property type="protein sequence ID" value="CAM9719413.1"/>
    <property type="molecule type" value="Genomic_DNA"/>
</dbReference>
<gene>
    <name evidence="1" type="ORF">MRATA1EN22A_LOCUS6483</name>
</gene>